<dbReference type="RefSeq" id="WP_079490899.1">
    <property type="nucleotide sequence ID" value="NZ_FUZT01000004.1"/>
</dbReference>
<reference evidence="1 2" key="1">
    <citation type="submission" date="2017-02" db="EMBL/GenBank/DDBJ databases">
        <authorList>
            <person name="Peterson S.W."/>
        </authorList>
    </citation>
    <scope>NUCLEOTIDE SEQUENCE [LARGE SCALE GENOMIC DNA]</scope>
    <source>
        <strain evidence="1 2">M1</strain>
    </source>
</reference>
<sequence length="108" mass="12760">MAKSRTQLISVKDEFDDVWDLITLLKKDKKNLSDYICRAIRFYEKHRGKSEANLTEERVRLIVKEELKIILDGMEIVKKNEELNIDDMLKNNSFEAAFSSFEDNDDEK</sequence>
<name>A0A1T5KE48_9FIRM</name>
<dbReference type="STRING" id="36842.SAMN02194393_01726"/>
<gene>
    <name evidence="1" type="ORF">SAMN02194393_01726</name>
</gene>
<dbReference type="AlphaFoldDB" id="A0A1T5KE48"/>
<organism evidence="1 2">
    <name type="scientific">Maledivibacter halophilus</name>
    <dbReference type="NCBI Taxonomy" id="36842"/>
    <lineage>
        <taxon>Bacteria</taxon>
        <taxon>Bacillati</taxon>
        <taxon>Bacillota</taxon>
        <taxon>Clostridia</taxon>
        <taxon>Peptostreptococcales</taxon>
        <taxon>Caminicellaceae</taxon>
        <taxon>Maledivibacter</taxon>
    </lineage>
</organism>
<dbReference type="Proteomes" id="UP000190285">
    <property type="component" value="Unassembled WGS sequence"/>
</dbReference>
<evidence type="ECO:0000313" key="1">
    <source>
        <dbReference type="EMBL" id="SKC61964.1"/>
    </source>
</evidence>
<keyword evidence="2" id="KW-1185">Reference proteome</keyword>
<dbReference type="EMBL" id="FUZT01000004">
    <property type="protein sequence ID" value="SKC61964.1"/>
    <property type="molecule type" value="Genomic_DNA"/>
</dbReference>
<proteinExistence type="predicted"/>
<protein>
    <submittedName>
        <fullName evidence="1">Uncharacterized protein</fullName>
    </submittedName>
</protein>
<evidence type="ECO:0000313" key="2">
    <source>
        <dbReference type="Proteomes" id="UP000190285"/>
    </source>
</evidence>
<dbReference type="OrthoDB" id="1929155at2"/>
<accession>A0A1T5KE48</accession>